<evidence type="ECO:0000313" key="1">
    <source>
        <dbReference type="EMBL" id="KAJ5209598.1"/>
    </source>
</evidence>
<dbReference type="Proteomes" id="UP001150942">
    <property type="component" value="Unassembled WGS sequence"/>
</dbReference>
<comment type="caution">
    <text evidence="1">The sequence shown here is derived from an EMBL/GenBank/DDBJ whole genome shotgun (WGS) entry which is preliminary data.</text>
</comment>
<dbReference type="OrthoDB" id="4232308at2759"/>
<evidence type="ECO:0000313" key="2">
    <source>
        <dbReference type="Proteomes" id="UP001150942"/>
    </source>
</evidence>
<dbReference type="AlphaFoldDB" id="A0A9W9T4V9"/>
<accession>A0A9W9T4V9</accession>
<protein>
    <submittedName>
        <fullName evidence="1">Uncharacterized protein</fullName>
    </submittedName>
</protein>
<proteinExistence type="predicted"/>
<reference evidence="1" key="1">
    <citation type="submission" date="2022-11" db="EMBL/GenBank/DDBJ databases">
        <authorList>
            <person name="Petersen C."/>
        </authorList>
    </citation>
    <scope>NUCLEOTIDE SEQUENCE</scope>
    <source>
        <strain evidence="1">IBT 20477</strain>
    </source>
</reference>
<name>A0A9W9T4V9_9EURO</name>
<keyword evidence="2" id="KW-1185">Reference proteome</keyword>
<sequence>MQLYRKYRLWRPTAFECDMRFPAAWPCSLLCPTWMRLIPSLPIPHHFSHALKPRCDASDRTFTLIKA</sequence>
<reference evidence="1" key="2">
    <citation type="journal article" date="2023" name="IMA Fungus">
        <title>Comparative genomic study of the Penicillium genus elucidates a diverse pangenome and 15 lateral gene transfer events.</title>
        <authorList>
            <person name="Petersen C."/>
            <person name="Sorensen T."/>
            <person name="Nielsen M.R."/>
            <person name="Sondergaard T.E."/>
            <person name="Sorensen J.L."/>
            <person name="Fitzpatrick D.A."/>
            <person name="Frisvad J.C."/>
            <person name="Nielsen K.L."/>
        </authorList>
    </citation>
    <scope>NUCLEOTIDE SEQUENCE</scope>
    <source>
        <strain evidence="1">IBT 20477</strain>
    </source>
</reference>
<gene>
    <name evidence="1" type="ORF">N7449_003977</name>
</gene>
<dbReference type="EMBL" id="JAPQKQ010000002">
    <property type="protein sequence ID" value="KAJ5209598.1"/>
    <property type="molecule type" value="Genomic_DNA"/>
</dbReference>
<organism evidence="1 2">
    <name type="scientific">Penicillium cf. viridicatum</name>
    <dbReference type="NCBI Taxonomy" id="2972119"/>
    <lineage>
        <taxon>Eukaryota</taxon>
        <taxon>Fungi</taxon>
        <taxon>Dikarya</taxon>
        <taxon>Ascomycota</taxon>
        <taxon>Pezizomycotina</taxon>
        <taxon>Eurotiomycetes</taxon>
        <taxon>Eurotiomycetidae</taxon>
        <taxon>Eurotiales</taxon>
        <taxon>Aspergillaceae</taxon>
        <taxon>Penicillium</taxon>
    </lineage>
</organism>